<sequence>MHVRNAKHKPLLGHNVTYHRFHLPPAALCCGKAVEDETT</sequence>
<reference evidence="1" key="1">
    <citation type="journal article" date="2015" name="Nature">
        <title>Complex archaea that bridge the gap between prokaryotes and eukaryotes.</title>
        <authorList>
            <person name="Spang A."/>
            <person name="Saw J.H."/>
            <person name="Jorgensen S.L."/>
            <person name="Zaremba-Niedzwiedzka K."/>
            <person name="Martijn J."/>
            <person name="Lind A.E."/>
            <person name="van Eijk R."/>
            <person name="Schleper C."/>
            <person name="Guy L."/>
            <person name="Ettema T.J."/>
        </authorList>
    </citation>
    <scope>NUCLEOTIDE SEQUENCE</scope>
</reference>
<dbReference type="AlphaFoldDB" id="A0A0F9S8H2"/>
<protein>
    <submittedName>
        <fullName evidence="1">Uncharacterized protein</fullName>
    </submittedName>
</protein>
<evidence type="ECO:0000313" key="1">
    <source>
        <dbReference type="EMBL" id="KKN33271.1"/>
    </source>
</evidence>
<organism evidence="1">
    <name type="scientific">marine sediment metagenome</name>
    <dbReference type="NCBI Taxonomy" id="412755"/>
    <lineage>
        <taxon>unclassified sequences</taxon>
        <taxon>metagenomes</taxon>
        <taxon>ecological metagenomes</taxon>
    </lineage>
</organism>
<accession>A0A0F9S8H2</accession>
<dbReference type="EMBL" id="LAZR01002192">
    <property type="protein sequence ID" value="KKN33271.1"/>
    <property type="molecule type" value="Genomic_DNA"/>
</dbReference>
<proteinExistence type="predicted"/>
<name>A0A0F9S8H2_9ZZZZ</name>
<gene>
    <name evidence="1" type="ORF">LCGC14_0805480</name>
</gene>
<comment type="caution">
    <text evidence="1">The sequence shown here is derived from an EMBL/GenBank/DDBJ whole genome shotgun (WGS) entry which is preliminary data.</text>
</comment>